<accession>A0A0B2R4S8</accession>
<dbReference type="AlphaFoldDB" id="A0A0B2R4S8"/>
<organism evidence="1">
    <name type="scientific">Glycine soja</name>
    <name type="common">Wild soybean</name>
    <dbReference type="NCBI Taxonomy" id="3848"/>
    <lineage>
        <taxon>Eukaryota</taxon>
        <taxon>Viridiplantae</taxon>
        <taxon>Streptophyta</taxon>
        <taxon>Embryophyta</taxon>
        <taxon>Tracheophyta</taxon>
        <taxon>Spermatophyta</taxon>
        <taxon>Magnoliopsida</taxon>
        <taxon>eudicotyledons</taxon>
        <taxon>Gunneridae</taxon>
        <taxon>Pentapetalae</taxon>
        <taxon>rosids</taxon>
        <taxon>fabids</taxon>
        <taxon>Fabales</taxon>
        <taxon>Fabaceae</taxon>
        <taxon>Papilionoideae</taxon>
        <taxon>50 kb inversion clade</taxon>
        <taxon>NPAAA clade</taxon>
        <taxon>indigoferoid/millettioid clade</taxon>
        <taxon>Phaseoleae</taxon>
        <taxon>Glycine</taxon>
        <taxon>Glycine subgen. Soja</taxon>
    </lineage>
</organism>
<protein>
    <submittedName>
        <fullName evidence="1">Uncharacterized protein</fullName>
    </submittedName>
</protein>
<name>A0A0B2R4S8_GLYSO</name>
<reference evidence="1" key="1">
    <citation type="submission" date="2014-07" db="EMBL/GenBank/DDBJ databases">
        <title>Identification of a novel salt tolerance gene in wild soybean by whole-genome sequencing.</title>
        <authorList>
            <person name="Lam H.-M."/>
            <person name="Qi X."/>
            <person name="Li M.-W."/>
            <person name="Liu X."/>
            <person name="Xie M."/>
            <person name="Ni M."/>
            <person name="Xu X."/>
        </authorList>
    </citation>
    <scope>NUCLEOTIDE SEQUENCE [LARGE SCALE GENOMIC DNA]</scope>
    <source>
        <tissue evidence="1">Root</tissue>
    </source>
</reference>
<evidence type="ECO:0000313" key="1">
    <source>
        <dbReference type="EMBL" id="KHN27013.1"/>
    </source>
</evidence>
<sequence length="60" mass="6754">MTLNFDLNKLIFLHAANIQAIVLIHVKPETFMACGMMIMQCCHGPLEEFGESNWVKSSSL</sequence>
<dbReference type="EMBL" id="KN653592">
    <property type="protein sequence ID" value="KHN27013.1"/>
    <property type="molecule type" value="Genomic_DNA"/>
</dbReference>
<proteinExistence type="predicted"/>
<dbReference type="Proteomes" id="UP000053555">
    <property type="component" value="Unassembled WGS sequence"/>
</dbReference>
<gene>
    <name evidence="1" type="ORF">glysoja_035427</name>
</gene>